<dbReference type="VEuPathDB" id="ToxoDB:EAH_00011200"/>
<dbReference type="InterPro" id="IPR000504">
    <property type="entry name" value="RRM_dom"/>
</dbReference>
<evidence type="ECO:0000256" key="5">
    <source>
        <dbReference type="ARBA" id="ARBA00023235"/>
    </source>
</evidence>
<keyword evidence="5 8" id="KW-0413">Isomerase</keyword>
<keyword evidence="13" id="KW-1185">Reference proteome</keyword>
<dbReference type="Gene3D" id="2.40.100.10">
    <property type="entry name" value="Cyclophilin-like"/>
    <property type="match status" value="1"/>
</dbReference>
<dbReference type="InterPro" id="IPR035542">
    <property type="entry name" value="CRIP"/>
</dbReference>
<feature type="compositionally biased region" description="Acidic residues" evidence="9">
    <location>
        <begin position="270"/>
        <end position="283"/>
    </location>
</feature>
<evidence type="ECO:0000256" key="8">
    <source>
        <dbReference type="RuleBase" id="RU365081"/>
    </source>
</evidence>
<evidence type="ECO:0000256" key="6">
    <source>
        <dbReference type="ARBA" id="ARBA00023242"/>
    </source>
</evidence>
<evidence type="ECO:0000256" key="7">
    <source>
        <dbReference type="PROSITE-ProRule" id="PRU00176"/>
    </source>
</evidence>
<reference evidence="12" key="2">
    <citation type="submission" date="2013-10" db="EMBL/GenBank/DDBJ databases">
        <authorList>
            <person name="Aslett M."/>
        </authorList>
    </citation>
    <scope>NUCLEOTIDE SEQUENCE [LARGE SCALE GENOMIC DNA]</scope>
    <source>
        <strain evidence="12">Houghton</strain>
    </source>
</reference>
<sequence length="533" mass="59568">MAVLLQTSVGDLTIDLYTDRVPLPCYNFLGLVRAKYYHNTIFHSVEKNFIARGGNPATASRAWGLGLPGSLNEHSTNEKQTDDVGCSLWGLRHLLATRQLNLRRRQKELDKQRAEQQGRLSLLPASVYADAAFELMSYAPFPEDPAPGTGIAPLSAPSCRFCPLDCNPKLKHTKKGMIGMLPHASGKAPGGASCFYFTLRPNLTQLDGRHSVFGEVVEGVDTLERINDAFVDTNHIPLTPVRIFRAYVLDDPFFCTLSKPLPAAAAAAEDAAEEEEEEEDLGELDNHKLGLSPPASPEPLAAEALSDEEKDEIMAIEKVDYKEAEARKVTLEILGDLPDADAAPPETVLFVAKLNPVTQDDDLRLLFSRFGEVVSCDIIRDSRTGQSLQYAFVGFKKKEECEAAYFKMQNVLVDDRRIHVDFSQSVMREWHAFKQQQKQQQQQQQQKGRFPHAANGGGLRQASQFSSFNKQQQQQQHQQQPQSSRGFSFPRGNSQGDFAANKDRKDAKASDRQRSSNSSNWDRRSRSRSTERR</sequence>
<dbReference type="Proteomes" id="UP000018050">
    <property type="component" value="Unassembled WGS sequence"/>
</dbReference>
<feature type="compositionally biased region" description="Low complexity" evidence="9">
    <location>
        <begin position="434"/>
        <end position="447"/>
    </location>
</feature>
<accession>U6GLU2</accession>
<keyword evidence="6 8" id="KW-0539">Nucleus</keyword>
<comment type="similarity">
    <text evidence="8">Belongs to the cyclophilin-type PPIase family. PPIL4 subfamily.</text>
</comment>
<dbReference type="Gene3D" id="3.30.70.330">
    <property type="match status" value="1"/>
</dbReference>
<evidence type="ECO:0000259" key="11">
    <source>
        <dbReference type="PROSITE" id="PS50102"/>
    </source>
</evidence>
<dbReference type="Pfam" id="PF00076">
    <property type="entry name" value="RRM_1"/>
    <property type="match status" value="1"/>
</dbReference>
<dbReference type="GO" id="GO:0003755">
    <property type="term" value="F:peptidyl-prolyl cis-trans isomerase activity"/>
    <property type="evidence" value="ECO:0007669"/>
    <property type="project" value="UniProtKB-UniRule"/>
</dbReference>
<dbReference type="SUPFAM" id="SSF50891">
    <property type="entry name" value="Cyclophilin-like"/>
    <property type="match status" value="1"/>
</dbReference>
<dbReference type="PROSITE" id="PS50102">
    <property type="entry name" value="RRM"/>
    <property type="match status" value="1"/>
</dbReference>
<feature type="compositionally biased region" description="Basic and acidic residues" evidence="9">
    <location>
        <begin position="500"/>
        <end position="514"/>
    </location>
</feature>
<feature type="region of interest" description="Disordered" evidence="9">
    <location>
        <begin position="266"/>
        <end position="307"/>
    </location>
</feature>
<dbReference type="GO" id="GO:0005634">
    <property type="term" value="C:nucleus"/>
    <property type="evidence" value="ECO:0007669"/>
    <property type="project" value="UniProtKB-SubCell"/>
</dbReference>
<dbReference type="EC" id="5.2.1.8" evidence="8"/>
<feature type="compositionally biased region" description="Basic and acidic residues" evidence="9">
    <location>
        <begin position="521"/>
        <end position="533"/>
    </location>
</feature>
<dbReference type="PROSITE" id="PS50072">
    <property type="entry name" value="CSA_PPIASE_2"/>
    <property type="match status" value="1"/>
</dbReference>
<reference evidence="12" key="1">
    <citation type="submission" date="2013-10" db="EMBL/GenBank/DDBJ databases">
        <title>Genomic analysis of the causative agents of coccidiosis in chickens.</title>
        <authorList>
            <person name="Reid A.J."/>
            <person name="Blake D."/>
            <person name="Billington K."/>
            <person name="Browne H."/>
            <person name="Dunn M."/>
            <person name="Hung S."/>
            <person name="Kawahara F."/>
            <person name="Miranda-Saavedra D."/>
            <person name="Mourier T."/>
            <person name="Nagra H."/>
            <person name="Otto T.D."/>
            <person name="Rawlings N."/>
            <person name="Sanchez A."/>
            <person name="Sanders M."/>
            <person name="Subramaniam C."/>
            <person name="Tay Y."/>
            <person name="Dear P."/>
            <person name="Doerig C."/>
            <person name="Gruber A."/>
            <person name="Parkinson J."/>
            <person name="Shirley M."/>
            <person name="Wan K.L."/>
            <person name="Berriman M."/>
            <person name="Tomley F."/>
            <person name="Pain A."/>
        </authorList>
    </citation>
    <scope>NUCLEOTIDE SEQUENCE [LARGE SCALE GENOMIC DNA]</scope>
    <source>
        <strain evidence="12">Houghton</strain>
    </source>
</reference>
<dbReference type="AlphaFoldDB" id="U6GLU2"/>
<feature type="domain" description="RRM" evidence="11">
    <location>
        <begin position="347"/>
        <end position="425"/>
    </location>
</feature>
<evidence type="ECO:0000259" key="10">
    <source>
        <dbReference type="PROSITE" id="PS50072"/>
    </source>
</evidence>
<dbReference type="OrthoDB" id="2083at2759"/>
<dbReference type="InterPro" id="IPR029000">
    <property type="entry name" value="Cyclophilin-like_dom_sf"/>
</dbReference>
<dbReference type="OMA" id="APKCCEN"/>
<dbReference type="RefSeq" id="XP_013250344.1">
    <property type="nucleotide sequence ID" value="XM_013394890.1"/>
</dbReference>
<protein>
    <recommendedName>
        <fullName evidence="8">Peptidyl-prolyl cis-trans isomerase</fullName>
        <shortName evidence="8">PPIase</shortName>
        <ecNumber evidence="8">5.2.1.8</ecNumber>
    </recommendedName>
</protein>
<organism evidence="12 13">
    <name type="scientific">Eimeria acervulina</name>
    <name type="common">Coccidian parasite</name>
    <dbReference type="NCBI Taxonomy" id="5801"/>
    <lineage>
        <taxon>Eukaryota</taxon>
        <taxon>Sar</taxon>
        <taxon>Alveolata</taxon>
        <taxon>Apicomplexa</taxon>
        <taxon>Conoidasida</taxon>
        <taxon>Coccidia</taxon>
        <taxon>Eucoccidiorida</taxon>
        <taxon>Eimeriorina</taxon>
        <taxon>Eimeriidae</taxon>
        <taxon>Eimeria</taxon>
    </lineage>
</organism>
<evidence type="ECO:0000313" key="12">
    <source>
        <dbReference type="EMBL" id="CDI79569.1"/>
    </source>
</evidence>
<evidence type="ECO:0000256" key="2">
    <source>
        <dbReference type="ARBA" id="ARBA00004123"/>
    </source>
</evidence>
<evidence type="ECO:0000256" key="9">
    <source>
        <dbReference type="SAM" id="MobiDB-lite"/>
    </source>
</evidence>
<dbReference type="GeneID" id="25269190"/>
<comment type="catalytic activity">
    <reaction evidence="1 8">
        <text>[protein]-peptidylproline (omega=180) = [protein]-peptidylproline (omega=0)</text>
        <dbReference type="Rhea" id="RHEA:16237"/>
        <dbReference type="Rhea" id="RHEA-COMP:10747"/>
        <dbReference type="Rhea" id="RHEA-COMP:10748"/>
        <dbReference type="ChEBI" id="CHEBI:83833"/>
        <dbReference type="ChEBI" id="CHEBI:83834"/>
        <dbReference type="EC" id="5.2.1.8"/>
    </reaction>
</comment>
<evidence type="ECO:0000256" key="3">
    <source>
        <dbReference type="ARBA" id="ARBA00022884"/>
    </source>
</evidence>
<dbReference type="PANTHER" id="PTHR45843">
    <property type="entry name" value="PEPTIDYL-PROLYL CIS-TRANS ISOMERASE-LIKE 4"/>
    <property type="match status" value="1"/>
</dbReference>
<dbReference type="GO" id="GO:0003723">
    <property type="term" value="F:RNA binding"/>
    <property type="evidence" value="ECO:0007669"/>
    <property type="project" value="UniProtKB-UniRule"/>
</dbReference>
<comment type="subcellular location">
    <subcellularLocation>
        <location evidence="2 8">Nucleus</location>
    </subcellularLocation>
</comment>
<evidence type="ECO:0000313" key="13">
    <source>
        <dbReference type="Proteomes" id="UP000018050"/>
    </source>
</evidence>
<dbReference type="Pfam" id="PF00160">
    <property type="entry name" value="Pro_isomerase"/>
    <property type="match status" value="1"/>
</dbReference>
<keyword evidence="4 8" id="KW-0697">Rotamase</keyword>
<dbReference type="InterPro" id="IPR035979">
    <property type="entry name" value="RBD_domain_sf"/>
</dbReference>
<evidence type="ECO:0000256" key="1">
    <source>
        <dbReference type="ARBA" id="ARBA00000971"/>
    </source>
</evidence>
<dbReference type="CDD" id="cd12235">
    <property type="entry name" value="RRM_PPIL4"/>
    <property type="match status" value="1"/>
</dbReference>
<dbReference type="SUPFAM" id="SSF54928">
    <property type="entry name" value="RNA-binding domain, RBD"/>
    <property type="match status" value="1"/>
</dbReference>
<dbReference type="InterPro" id="IPR002130">
    <property type="entry name" value="Cyclophilin-type_PPIase_dom"/>
</dbReference>
<feature type="domain" description="PPIase cyclophilin-type" evidence="10">
    <location>
        <begin position="6"/>
        <end position="248"/>
    </location>
</feature>
<dbReference type="InterPro" id="IPR012677">
    <property type="entry name" value="Nucleotide-bd_a/b_plait_sf"/>
</dbReference>
<name>U6GLU2_EIMAC</name>
<dbReference type="PANTHER" id="PTHR45843:SF1">
    <property type="entry name" value="PEPTIDYL-PROLYL CIS-TRANS ISOMERASE-LIKE 4"/>
    <property type="match status" value="1"/>
</dbReference>
<feature type="compositionally biased region" description="Low complexity" evidence="9">
    <location>
        <begin position="461"/>
        <end position="484"/>
    </location>
</feature>
<feature type="region of interest" description="Disordered" evidence="9">
    <location>
        <begin position="431"/>
        <end position="533"/>
    </location>
</feature>
<proteinExistence type="inferred from homology"/>
<dbReference type="SMART" id="SM00360">
    <property type="entry name" value="RRM"/>
    <property type="match status" value="1"/>
</dbReference>
<evidence type="ECO:0000256" key="4">
    <source>
        <dbReference type="ARBA" id="ARBA00023110"/>
    </source>
</evidence>
<keyword evidence="3 7" id="KW-0694">RNA-binding</keyword>
<comment type="function">
    <text evidence="8">PPIases accelerate the folding of proteins. It catalyzes the cis-trans isomerization of proline imidic peptide bonds in oligopeptides.</text>
</comment>
<dbReference type="EMBL" id="HG671044">
    <property type="protein sequence ID" value="CDI79569.1"/>
    <property type="molecule type" value="Genomic_DNA"/>
</dbReference>
<gene>
    <name evidence="12" type="ORF">EAH_00011200</name>
</gene>